<gene>
    <name evidence="1" type="ORF">M3P05_12200</name>
</gene>
<dbReference type="Proteomes" id="UP001203338">
    <property type="component" value="Unassembled WGS sequence"/>
</dbReference>
<accession>A0ABT0PJP2</accession>
<name>A0ABT0PJP2_9GAMM</name>
<keyword evidence="2" id="KW-1185">Reference proteome</keyword>
<organism evidence="1 2">
    <name type="scientific">Parendozoicomonas callyspongiae</name>
    <dbReference type="NCBI Taxonomy" id="2942213"/>
    <lineage>
        <taxon>Bacteria</taxon>
        <taxon>Pseudomonadati</taxon>
        <taxon>Pseudomonadota</taxon>
        <taxon>Gammaproteobacteria</taxon>
        <taxon>Oceanospirillales</taxon>
        <taxon>Endozoicomonadaceae</taxon>
        <taxon>Parendozoicomonas</taxon>
    </lineage>
</organism>
<protein>
    <recommendedName>
        <fullName evidence="3">Adhesin domain-containing protein</fullName>
    </recommendedName>
</protein>
<reference evidence="1 2" key="1">
    <citation type="submission" date="2022-05" db="EMBL/GenBank/DDBJ databases">
        <authorList>
            <person name="Park J.-S."/>
        </authorList>
    </citation>
    <scope>NUCLEOTIDE SEQUENCE [LARGE SCALE GENOMIC DNA]</scope>
    <source>
        <strain evidence="1 2">2012CJ34-2</strain>
    </source>
</reference>
<dbReference type="EMBL" id="JAMFLX010000015">
    <property type="protein sequence ID" value="MCL6270688.1"/>
    <property type="molecule type" value="Genomic_DNA"/>
</dbReference>
<dbReference type="RefSeq" id="WP_249699951.1">
    <property type="nucleotide sequence ID" value="NZ_JAMFLX010000015.1"/>
</dbReference>
<evidence type="ECO:0008006" key="3">
    <source>
        <dbReference type="Google" id="ProtNLM"/>
    </source>
</evidence>
<proteinExistence type="predicted"/>
<evidence type="ECO:0000313" key="1">
    <source>
        <dbReference type="EMBL" id="MCL6270688.1"/>
    </source>
</evidence>
<comment type="caution">
    <text evidence="1">The sequence shown here is derived from an EMBL/GenBank/DDBJ whole genome shotgun (WGS) entry which is preliminary data.</text>
</comment>
<sequence length="292" mass="31733">MSHLFRGVLTLCMLTLLSSVVWSEEWSEKLSHKTNGVTKLIIFAGPGDLQVNARSGMNEVTADLVISYPGSKGQAEKHVEQKMDRYLRRDGSKLTLKAGYLKKIKKRDKKATIDLVVTMPDNLFLDIRDTDGDISISGLAKGGRVADGLGHLRVERSHGPLTLNDGSGHVSVFDTSGKLKINDLNDDMEIHNHQGELVVNDKKGNVIAESINGQVRISDSSGHIDVKSVKGRVKITNTSGDIQLASIQGNVELKDGRGNIQIRDVVGDLYLKSDKSGKVDIQGVTGDVRGVK</sequence>
<evidence type="ECO:0000313" key="2">
    <source>
        <dbReference type="Proteomes" id="UP001203338"/>
    </source>
</evidence>